<dbReference type="Proteomes" id="UP000553632">
    <property type="component" value="Unassembled WGS sequence"/>
</dbReference>
<name>A0A7J6SBE7_PEROL</name>
<evidence type="ECO:0000313" key="1">
    <source>
        <dbReference type="EMBL" id="KAF4730279.1"/>
    </source>
</evidence>
<feature type="non-terminal residue" evidence="1">
    <location>
        <position position="108"/>
    </location>
</feature>
<accession>A0A7J6SBE7</accession>
<protein>
    <submittedName>
        <fullName evidence="1">Uncharacterized protein</fullName>
    </submittedName>
</protein>
<dbReference type="EMBL" id="JABANO010019371">
    <property type="protein sequence ID" value="KAF4730279.1"/>
    <property type="molecule type" value="Genomic_DNA"/>
</dbReference>
<comment type="caution">
    <text evidence="1">The sequence shown here is derived from an EMBL/GenBank/DDBJ whole genome shotgun (WGS) entry which is preliminary data.</text>
</comment>
<dbReference type="AlphaFoldDB" id="A0A7J6SBE7"/>
<feature type="non-terminal residue" evidence="1">
    <location>
        <position position="1"/>
    </location>
</feature>
<proteinExistence type="predicted"/>
<sequence length="108" mass="12161">CSGIKAEPSAPRLMTKDDELNSGFCSVRLLLLSSGTAQSGFLSYSYRRIDGRVTKSSHWLRGHIRVVWLFALPFTIPLRIVRRSSLEGALHGPIAEWLECRLKTTRFA</sequence>
<keyword evidence="2" id="KW-1185">Reference proteome</keyword>
<reference evidence="1 2" key="1">
    <citation type="submission" date="2020-04" db="EMBL/GenBank/DDBJ databases">
        <title>Perkinsus olseni comparative genomics.</title>
        <authorList>
            <person name="Bogema D.R."/>
        </authorList>
    </citation>
    <scope>NUCLEOTIDE SEQUENCE [LARGE SCALE GENOMIC DNA]</scope>
    <source>
        <strain evidence="1 2">ATCC PRA-207</strain>
    </source>
</reference>
<evidence type="ECO:0000313" key="2">
    <source>
        <dbReference type="Proteomes" id="UP000553632"/>
    </source>
</evidence>
<organism evidence="1 2">
    <name type="scientific">Perkinsus olseni</name>
    <name type="common">Perkinsus atlanticus</name>
    <dbReference type="NCBI Taxonomy" id="32597"/>
    <lineage>
        <taxon>Eukaryota</taxon>
        <taxon>Sar</taxon>
        <taxon>Alveolata</taxon>
        <taxon>Perkinsozoa</taxon>
        <taxon>Perkinsea</taxon>
        <taxon>Perkinsida</taxon>
        <taxon>Perkinsidae</taxon>
        <taxon>Perkinsus</taxon>
    </lineage>
</organism>
<gene>
    <name evidence="1" type="ORF">FOZ63_009457</name>
</gene>